<accession>A0A2W5D8Z6</accession>
<dbReference type="InterPro" id="IPR036291">
    <property type="entry name" value="NAD(P)-bd_dom_sf"/>
</dbReference>
<evidence type="ECO:0000313" key="4">
    <source>
        <dbReference type="Proteomes" id="UP000249633"/>
    </source>
</evidence>
<proteinExistence type="inferred from homology"/>
<gene>
    <name evidence="3" type="ORF">DI603_19960</name>
</gene>
<comment type="similarity">
    <text evidence="1">Belongs to the short-chain dehydrogenases/reductases (SDR) family.</text>
</comment>
<dbReference type="SUPFAM" id="SSF51735">
    <property type="entry name" value="NAD(P)-binding Rossmann-fold domains"/>
    <property type="match status" value="1"/>
</dbReference>
<sequence length="223" mass="22906">MNFTEHTVSVVIGGHSGIGQAVAAALARRPGRVHVASRRNGLDLADAAAVERYFAALGEVDHVVFTAGSQAPGGFVSGLDLAAAHAAFEIKFWGSVAVSKALAGRLREGGSLTLTGGFLARRTVPGTLVKTAMNAALEATTRLLARELAPRRVNLVSPGLTDTAAYAAMEEPARLAMLARAAATLPAGRHGRAEDLAQAYLAAIDNPFMTGAVLDVDGGALIN</sequence>
<dbReference type="InterPro" id="IPR051122">
    <property type="entry name" value="SDR_DHRS6-like"/>
</dbReference>
<dbReference type="PRINTS" id="PR00081">
    <property type="entry name" value="GDHRDH"/>
</dbReference>
<dbReference type="GO" id="GO:0016491">
    <property type="term" value="F:oxidoreductase activity"/>
    <property type="evidence" value="ECO:0007669"/>
    <property type="project" value="UniProtKB-KW"/>
</dbReference>
<organism evidence="3 4">
    <name type="scientific">Roseateles depolymerans</name>
    <dbReference type="NCBI Taxonomy" id="76731"/>
    <lineage>
        <taxon>Bacteria</taxon>
        <taxon>Pseudomonadati</taxon>
        <taxon>Pseudomonadota</taxon>
        <taxon>Betaproteobacteria</taxon>
        <taxon>Burkholderiales</taxon>
        <taxon>Sphaerotilaceae</taxon>
        <taxon>Roseateles</taxon>
    </lineage>
</organism>
<dbReference type="EMBL" id="QFOD01000024">
    <property type="protein sequence ID" value="PZP28261.1"/>
    <property type="molecule type" value="Genomic_DNA"/>
</dbReference>
<evidence type="ECO:0000313" key="3">
    <source>
        <dbReference type="EMBL" id="PZP28261.1"/>
    </source>
</evidence>
<evidence type="ECO:0000256" key="1">
    <source>
        <dbReference type="ARBA" id="ARBA00006484"/>
    </source>
</evidence>
<dbReference type="Proteomes" id="UP000249633">
    <property type="component" value="Unassembled WGS sequence"/>
</dbReference>
<dbReference type="PANTHER" id="PTHR43477:SF1">
    <property type="entry name" value="DIHYDROANTICAPSIN 7-DEHYDROGENASE"/>
    <property type="match status" value="1"/>
</dbReference>
<evidence type="ECO:0000256" key="2">
    <source>
        <dbReference type="ARBA" id="ARBA00023002"/>
    </source>
</evidence>
<dbReference type="PANTHER" id="PTHR43477">
    <property type="entry name" value="DIHYDROANTICAPSIN 7-DEHYDROGENASE"/>
    <property type="match status" value="1"/>
</dbReference>
<dbReference type="Pfam" id="PF13561">
    <property type="entry name" value="adh_short_C2"/>
    <property type="match status" value="1"/>
</dbReference>
<comment type="caution">
    <text evidence="3">The sequence shown here is derived from an EMBL/GenBank/DDBJ whole genome shotgun (WGS) entry which is preliminary data.</text>
</comment>
<name>A0A2W5D8Z6_9BURK</name>
<dbReference type="AlphaFoldDB" id="A0A2W5D8Z6"/>
<keyword evidence="2" id="KW-0560">Oxidoreductase</keyword>
<dbReference type="InterPro" id="IPR002347">
    <property type="entry name" value="SDR_fam"/>
</dbReference>
<dbReference type="Gene3D" id="3.40.50.720">
    <property type="entry name" value="NAD(P)-binding Rossmann-like Domain"/>
    <property type="match status" value="1"/>
</dbReference>
<protein>
    <submittedName>
        <fullName evidence="3">Dehydrogenase</fullName>
    </submittedName>
</protein>
<reference evidence="3 4" key="1">
    <citation type="submission" date="2017-08" db="EMBL/GenBank/DDBJ databases">
        <title>Infants hospitalized years apart are colonized by the same room-sourced microbial strains.</title>
        <authorList>
            <person name="Brooks B."/>
            <person name="Olm M.R."/>
            <person name="Firek B.A."/>
            <person name="Baker R."/>
            <person name="Thomas B.C."/>
            <person name="Morowitz M.J."/>
            <person name="Banfield J.F."/>
        </authorList>
    </citation>
    <scope>NUCLEOTIDE SEQUENCE [LARGE SCALE GENOMIC DNA]</scope>
    <source>
        <strain evidence="3">S2_012_000_R2_81</strain>
    </source>
</reference>